<keyword evidence="1" id="KW-0812">Transmembrane</keyword>
<feature type="signal peptide" evidence="2">
    <location>
        <begin position="1"/>
        <end position="19"/>
    </location>
</feature>
<feature type="chain" id="PRO_5037802207" evidence="2">
    <location>
        <begin position="20"/>
        <end position="656"/>
    </location>
</feature>
<evidence type="ECO:0000256" key="1">
    <source>
        <dbReference type="SAM" id="Phobius"/>
    </source>
</evidence>
<protein>
    <submittedName>
        <fullName evidence="3">Sel1 repeat family protein</fullName>
    </submittedName>
</protein>
<feature type="transmembrane region" description="Helical" evidence="1">
    <location>
        <begin position="527"/>
        <end position="550"/>
    </location>
</feature>
<dbReference type="SUPFAM" id="SSF81901">
    <property type="entry name" value="HCP-like"/>
    <property type="match status" value="1"/>
</dbReference>
<dbReference type="InterPro" id="IPR006597">
    <property type="entry name" value="Sel1-like"/>
</dbReference>
<keyword evidence="1" id="KW-1133">Transmembrane helix</keyword>
<dbReference type="EMBL" id="JACORT010000010">
    <property type="protein sequence ID" value="MBC5785300.1"/>
    <property type="molecule type" value="Genomic_DNA"/>
</dbReference>
<evidence type="ECO:0000313" key="4">
    <source>
        <dbReference type="Proteomes" id="UP000608513"/>
    </source>
</evidence>
<dbReference type="Gene3D" id="1.25.40.10">
    <property type="entry name" value="Tetratricopeptide repeat domain"/>
    <property type="match status" value="2"/>
</dbReference>
<keyword evidence="2" id="KW-0732">Signal</keyword>
<dbReference type="RefSeq" id="WP_187078054.1">
    <property type="nucleotide sequence ID" value="NZ_JACORT010000010.1"/>
</dbReference>
<organism evidence="3 4">
    <name type="scientific">Ramlibacter cellulosilyticus</name>
    <dbReference type="NCBI Taxonomy" id="2764187"/>
    <lineage>
        <taxon>Bacteria</taxon>
        <taxon>Pseudomonadati</taxon>
        <taxon>Pseudomonadota</taxon>
        <taxon>Betaproteobacteria</taxon>
        <taxon>Burkholderiales</taxon>
        <taxon>Comamonadaceae</taxon>
        <taxon>Ramlibacter</taxon>
    </lineage>
</organism>
<dbReference type="InterPro" id="IPR011990">
    <property type="entry name" value="TPR-like_helical_dom_sf"/>
</dbReference>
<accession>A0A923MTV3</accession>
<keyword evidence="4" id="KW-1185">Reference proteome</keyword>
<sequence>MHPRTICAAFAFAAAQAFAQPAAEPPAAAASGEQPAAPAPEPTWSELLAANRHAELDAQIGAALEASLTDLARYRATQKALGALEYAPPQTSERFDAWVAATGSGIAHLVRGDFHLHRAQVKRGTEFIANTHPDAIARMRQLLPKARSDYEAALARLGPRCDACYGGLLAVGLLEGRRATATSLIDTAIQALDGGIATPLAYLDYLKPQWGGAPGEAQRFVDRFAADNPNRPAIPVLRSVLLVGRSWDLHQQHRYDQALLLAQQAATLDPGHAKAWERVAGEALMLKQYPLVLEATDHALAVNPQLGPALNYRASALLQGPTPLEAVPFLERAVAKGDEWALKALLPIVAAGQYGFQPDRERAEKICRSAIDALMPAGFACMGGLEYFGIGRKADRAKARQWFLEAADRGVEVAMVDAAKMLLAGDGGPRDEARAIALLREAHQRGEPRAEPMLRGELSPVAYVQHVQWPDARQRIRDSLQDHRAQTRAMLYVACLMLGSAFWGFMYRAGDKPAQRLAGQYHLRAGWLLRLLVLVNLAVVGAGLFFARFLAPSQQVWGYAALGLFLLAALYLVYAAFCTRTWFDDRALHFDSPLGGRKTIRFDRIAEVGWSWVAQCDYVESADGVRIYVSQMLHGCAELYQRIEAEQGESVTQPLA</sequence>
<feature type="transmembrane region" description="Helical" evidence="1">
    <location>
        <begin position="489"/>
        <end position="507"/>
    </location>
</feature>
<dbReference type="SMART" id="SM00671">
    <property type="entry name" value="SEL1"/>
    <property type="match status" value="2"/>
</dbReference>
<reference evidence="3" key="1">
    <citation type="submission" date="2020-08" db="EMBL/GenBank/DDBJ databases">
        <title>Ramlibacter sp. USB13 16S ribosomal RNA gene genome sequencing and assembly.</title>
        <authorList>
            <person name="Kang M."/>
        </authorList>
    </citation>
    <scope>NUCLEOTIDE SEQUENCE</scope>
    <source>
        <strain evidence="3">USB13</strain>
    </source>
</reference>
<feature type="transmembrane region" description="Helical" evidence="1">
    <location>
        <begin position="556"/>
        <end position="577"/>
    </location>
</feature>
<keyword evidence="1" id="KW-0472">Membrane</keyword>
<evidence type="ECO:0000313" key="3">
    <source>
        <dbReference type="EMBL" id="MBC5785300.1"/>
    </source>
</evidence>
<name>A0A923MTV3_9BURK</name>
<gene>
    <name evidence="3" type="ORF">H8N03_20300</name>
</gene>
<comment type="caution">
    <text evidence="3">The sequence shown here is derived from an EMBL/GenBank/DDBJ whole genome shotgun (WGS) entry which is preliminary data.</text>
</comment>
<proteinExistence type="predicted"/>
<dbReference type="AlphaFoldDB" id="A0A923MTV3"/>
<dbReference type="Proteomes" id="UP000608513">
    <property type="component" value="Unassembled WGS sequence"/>
</dbReference>
<evidence type="ECO:0000256" key="2">
    <source>
        <dbReference type="SAM" id="SignalP"/>
    </source>
</evidence>